<keyword evidence="2" id="KW-0808">Transferase</keyword>
<keyword evidence="3" id="KW-1185">Reference proteome</keyword>
<accession>H2C384</accession>
<dbReference type="Pfam" id="PF13649">
    <property type="entry name" value="Methyltransf_25"/>
    <property type="match status" value="1"/>
</dbReference>
<dbReference type="InterPro" id="IPR050508">
    <property type="entry name" value="Methyltransf_Superfamily"/>
</dbReference>
<dbReference type="AlphaFoldDB" id="H2C384"/>
<dbReference type="GO" id="GO:0008168">
    <property type="term" value="F:methyltransferase activity"/>
    <property type="evidence" value="ECO:0007669"/>
    <property type="project" value="UniProtKB-KW"/>
</dbReference>
<dbReference type="RefSeq" id="WP_009071493.1">
    <property type="nucleotide sequence ID" value="NZ_JH597761.1"/>
</dbReference>
<proteinExistence type="predicted"/>
<evidence type="ECO:0000313" key="2">
    <source>
        <dbReference type="EMBL" id="EHP70705.1"/>
    </source>
</evidence>
<dbReference type="eggNOG" id="arCOG07335">
    <property type="taxonomic scope" value="Archaea"/>
</dbReference>
<dbReference type="HOGENOM" id="CLU_1567184_0_0_2"/>
<protein>
    <submittedName>
        <fullName evidence="2">Methyltransferase family protein</fullName>
    </submittedName>
</protein>
<dbReference type="PANTHER" id="PTHR42912">
    <property type="entry name" value="METHYLTRANSFERASE"/>
    <property type="match status" value="1"/>
</dbReference>
<evidence type="ECO:0000259" key="1">
    <source>
        <dbReference type="Pfam" id="PF13649"/>
    </source>
</evidence>
<gene>
    <name evidence="2" type="ORF">MetMK1DRAFT_00012080</name>
</gene>
<feature type="domain" description="Methyltransferase" evidence="1">
    <location>
        <begin position="33"/>
        <end position="131"/>
    </location>
</feature>
<dbReference type="OrthoDB" id="1018at2157"/>
<sequence>MPTYFPVRRMGITLDEEEFIARKLAQYRTEDGILDLGCGNCLITNRLSKTWGKKIVAVDLWDEFPMQLALQNAREEGASIEVGKIERPTLRLPFPNGSFSFVYSVMFVYNLRKEERQNLFSEVSRVLSDKGLFLLVDPVIVRRERRELVGFQQVSYQEENALFYLLSKKG</sequence>
<reference evidence="2 3" key="1">
    <citation type="submission" date="2012-01" db="EMBL/GenBank/DDBJ databases">
        <title>Improved High-Quality Draft sequence of Metallosphaera yellowstonensis MK1.</title>
        <authorList>
            <consortium name="US DOE Joint Genome Institute"/>
            <person name="Lucas S."/>
            <person name="Han J."/>
            <person name="Cheng J.-F."/>
            <person name="Goodwin L."/>
            <person name="Pitluck S."/>
            <person name="Peters L."/>
            <person name="Teshima H."/>
            <person name="Detter J.C."/>
            <person name="Han C."/>
            <person name="Tapia R."/>
            <person name="Land M."/>
            <person name="Hauser L."/>
            <person name="Kyrpides N."/>
            <person name="Kozubal M."/>
            <person name="Macur R.E."/>
            <person name="Jay Z."/>
            <person name="Inskeep W."/>
            <person name="Woyke T."/>
        </authorList>
    </citation>
    <scope>NUCLEOTIDE SEQUENCE [LARGE SCALE GENOMIC DNA]</scope>
    <source>
        <strain evidence="2 3">MK1</strain>
    </source>
</reference>
<organism evidence="2 3">
    <name type="scientific">Metallosphaera yellowstonensis MK1</name>
    <dbReference type="NCBI Taxonomy" id="671065"/>
    <lineage>
        <taxon>Archaea</taxon>
        <taxon>Thermoproteota</taxon>
        <taxon>Thermoprotei</taxon>
        <taxon>Sulfolobales</taxon>
        <taxon>Sulfolobaceae</taxon>
        <taxon>Metallosphaera</taxon>
    </lineage>
</organism>
<dbReference type="InterPro" id="IPR029063">
    <property type="entry name" value="SAM-dependent_MTases_sf"/>
</dbReference>
<dbReference type="GO" id="GO:0032259">
    <property type="term" value="P:methylation"/>
    <property type="evidence" value="ECO:0007669"/>
    <property type="project" value="UniProtKB-KW"/>
</dbReference>
<evidence type="ECO:0000313" key="3">
    <source>
        <dbReference type="Proteomes" id="UP000003980"/>
    </source>
</evidence>
<dbReference type="CDD" id="cd02440">
    <property type="entry name" value="AdoMet_MTases"/>
    <property type="match status" value="1"/>
</dbReference>
<dbReference type="Gene3D" id="3.40.50.150">
    <property type="entry name" value="Vaccinia Virus protein VP39"/>
    <property type="match status" value="1"/>
</dbReference>
<dbReference type="InterPro" id="IPR041698">
    <property type="entry name" value="Methyltransf_25"/>
</dbReference>
<dbReference type="STRING" id="671065.MetMK1DRAFT_00012080"/>
<dbReference type="EMBL" id="JH597761">
    <property type="protein sequence ID" value="EHP70705.1"/>
    <property type="molecule type" value="Genomic_DNA"/>
</dbReference>
<name>H2C384_9CREN</name>
<dbReference type="SUPFAM" id="SSF53335">
    <property type="entry name" value="S-adenosyl-L-methionine-dependent methyltransferases"/>
    <property type="match status" value="1"/>
</dbReference>
<dbReference type="Proteomes" id="UP000003980">
    <property type="component" value="Unassembled WGS sequence"/>
</dbReference>
<keyword evidence="2" id="KW-0489">Methyltransferase</keyword>